<dbReference type="PANTHER" id="PTHR42856">
    <property type="entry name" value="ACYL-COENZYME A THIOESTERASE PAAI"/>
    <property type="match status" value="1"/>
</dbReference>
<keyword evidence="4" id="KW-1185">Reference proteome</keyword>
<accession>A0A923LMH2</accession>
<dbReference type="InterPro" id="IPR003736">
    <property type="entry name" value="PAAI_dom"/>
</dbReference>
<organism evidence="3 4">
    <name type="scientific">Mediterraneibacter hominis</name>
    <dbReference type="NCBI Taxonomy" id="2763054"/>
    <lineage>
        <taxon>Bacteria</taxon>
        <taxon>Bacillati</taxon>
        <taxon>Bacillota</taxon>
        <taxon>Clostridia</taxon>
        <taxon>Lachnospirales</taxon>
        <taxon>Lachnospiraceae</taxon>
        <taxon>Mediterraneibacter</taxon>
    </lineage>
</organism>
<dbReference type="InterPro" id="IPR029069">
    <property type="entry name" value="HotDog_dom_sf"/>
</dbReference>
<dbReference type="Proteomes" id="UP000652477">
    <property type="component" value="Unassembled WGS sequence"/>
</dbReference>
<dbReference type="InterPro" id="IPR006683">
    <property type="entry name" value="Thioestr_dom"/>
</dbReference>
<gene>
    <name evidence="3" type="ORF">H8S37_16985</name>
</gene>
<sequence>MDYELLKKIRMSQNAFGDMVGVKIVEIKEGYARAKLTASDALLNPIGSMHGGCLFTLADITGGSAAVSHGEQVTTVDADIRYLRAGIGIKEAVAEAKEIKRGKKLLVYRVDITDERGTLLTAGTFSYMSLGKKIVLEK</sequence>
<keyword evidence="1" id="KW-0378">Hydrolase</keyword>
<evidence type="ECO:0000259" key="2">
    <source>
        <dbReference type="Pfam" id="PF03061"/>
    </source>
</evidence>
<protein>
    <submittedName>
        <fullName evidence="3">PaaI family thioesterase</fullName>
    </submittedName>
</protein>
<dbReference type="InterPro" id="IPR052723">
    <property type="entry name" value="Acyl-CoA_thioesterase_PaaI"/>
</dbReference>
<evidence type="ECO:0000256" key="1">
    <source>
        <dbReference type="ARBA" id="ARBA00022801"/>
    </source>
</evidence>
<proteinExistence type="predicted"/>
<dbReference type="SUPFAM" id="SSF54637">
    <property type="entry name" value="Thioesterase/thiol ester dehydrase-isomerase"/>
    <property type="match status" value="1"/>
</dbReference>
<feature type="domain" description="Thioesterase" evidence="2">
    <location>
        <begin position="47"/>
        <end position="119"/>
    </location>
</feature>
<dbReference type="GO" id="GO:0016289">
    <property type="term" value="F:acyl-CoA hydrolase activity"/>
    <property type="evidence" value="ECO:0007669"/>
    <property type="project" value="UniProtKB-ARBA"/>
</dbReference>
<comment type="caution">
    <text evidence="3">The sequence shown here is derived from an EMBL/GenBank/DDBJ whole genome shotgun (WGS) entry which is preliminary data.</text>
</comment>
<evidence type="ECO:0000313" key="3">
    <source>
        <dbReference type="EMBL" id="MBC5690609.1"/>
    </source>
</evidence>
<dbReference type="Gene3D" id="3.10.129.10">
    <property type="entry name" value="Hotdog Thioesterase"/>
    <property type="match status" value="1"/>
</dbReference>
<dbReference type="PANTHER" id="PTHR42856:SF1">
    <property type="entry name" value="ACYL-COENZYME A THIOESTERASE PAAI"/>
    <property type="match status" value="1"/>
</dbReference>
<dbReference type="Pfam" id="PF03061">
    <property type="entry name" value="4HBT"/>
    <property type="match status" value="1"/>
</dbReference>
<dbReference type="EMBL" id="JACOPF010000006">
    <property type="protein sequence ID" value="MBC5690609.1"/>
    <property type="molecule type" value="Genomic_DNA"/>
</dbReference>
<dbReference type="AlphaFoldDB" id="A0A923LMH2"/>
<reference evidence="3" key="1">
    <citation type="submission" date="2020-08" db="EMBL/GenBank/DDBJ databases">
        <title>Genome public.</title>
        <authorList>
            <person name="Liu C."/>
            <person name="Sun Q."/>
        </authorList>
    </citation>
    <scope>NUCLEOTIDE SEQUENCE</scope>
    <source>
        <strain evidence="3">NSJ-55</strain>
    </source>
</reference>
<evidence type="ECO:0000313" key="4">
    <source>
        <dbReference type="Proteomes" id="UP000652477"/>
    </source>
</evidence>
<dbReference type="CDD" id="cd03443">
    <property type="entry name" value="PaaI_thioesterase"/>
    <property type="match status" value="1"/>
</dbReference>
<dbReference type="RefSeq" id="WP_186877260.1">
    <property type="nucleotide sequence ID" value="NZ_JACOPF010000006.1"/>
</dbReference>
<name>A0A923LMH2_9FIRM</name>
<dbReference type="NCBIfam" id="TIGR00369">
    <property type="entry name" value="unchar_dom_1"/>
    <property type="match status" value="1"/>
</dbReference>